<evidence type="ECO:0000313" key="1">
    <source>
        <dbReference type="EMBL" id="CAF1169267.1"/>
    </source>
</evidence>
<gene>
    <name evidence="2" type="ORF">JXQ802_LOCUS35958</name>
    <name evidence="1" type="ORF">PYM288_LOCUS23181</name>
</gene>
<accession>A0A814U9Y2</accession>
<keyword evidence="4" id="KW-1185">Reference proteome</keyword>
<dbReference type="AlphaFoldDB" id="A0A814U9Y2"/>
<dbReference type="Proteomes" id="UP000663870">
    <property type="component" value="Unassembled WGS sequence"/>
</dbReference>
<organism evidence="1 3">
    <name type="scientific">Rotaria sordida</name>
    <dbReference type="NCBI Taxonomy" id="392033"/>
    <lineage>
        <taxon>Eukaryota</taxon>
        <taxon>Metazoa</taxon>
        <taxon>Spiralia</taxon>
        <taxon>Gnathifera</taxon>
        <taxon>Rotifera</taxon>
        <taxon>Eurotatoria</taxon>
        <taxon>Bdelloidea</taxon>
        <taxon>Philodinida</taxon>
        <taxon>Philodinidae</taxon>
        <taxon>Rotaria</taxon>
    </lineage>
</organism>
<reference evidence="1" key="1">
    <citation type="submission" date="2021-02" db="EMBL/GenBank/DDBJ databases">
        <authorList>
            <person name="Nowell W R."/>
        </authorList>
    </citation>
    <scope>NUCLEOTIDE SEQUENCE</scope>
</reference>
<dbReference type="EMBL" id="CAJNOL010001812">
    <property type="protein sequence ID" value="CAF1422803.1"/>
    <property type="molecule type" value="Genomic_DNA"/>
</dbReference>
<evidence type="ECO:0000313" key="4">
    <source>
        <dbReference type="Proteomes" id="UP000663870"/>
    </source>
</evidence>
<dbReference type="EMBL" id="CAJNOH010001052">
    <property type="protein sequence ID" value="CAF1169267.1"/>
    <property type="molecule type" value="Genomic_DNA"/>
</dbReference>
<dbReference type="Proteomes" id="UP000663854">
    <property type="component" value="Unassembled WGS sequence"/>
</dbReference>
<name>A0A814U9Y2_9BILA</name>
<evidence type="ECO:0000313" key="2">
    <source>
        <dbReference type="EMBL" id="CAF1422803.1"/>
    </source>
</evidence>
<comment type="caution">
    <text evidence="1">The sequence shown here is derived from an EMBL/GenBank/DDBJ whole genome shotgun (WGS) entry which is preliminary data.</text>
</comment>
<proteinExistence type="predicted"/>
<evidence type="ECO:0000313" key="3">
    <source>
        <dbReference type="Proteomes" id="UP000663854"/>
    </source>
</evidence>
<protein>
    <submittedName>
        <fullName evidence="1">Uncharacterized protein</fullName>
    </submittedName>
</protein>
<sequence length="146" mass="16535">MDNDYKVISGSSNSLQSVCSDSKDCKEDVNKTYNTMKNLQYDEVQTKLRELLHSDQSYVFNLTCFNNQNQSENINRSGIIIESNTLEEPDTEASFTCVCTKPMCNGIQKYAQLQQLLLQYGLLPLSDIIPPVIQETTTTTLTTMRT</sequence>